<proteinExistence type="predicted"/>
<gene>
    <name evidence="2" type="ORF">DCF25_16160</name>
</gene>
<dbReference type="EMBL" id="QBMC01000126">
    <property type="protein sequence ID" value="PZO13401.1"/>
    <property type="molecule type" value="Genomic_DNA"/>
</dbReference>
<evidence type="ECO:0000313" key="3">
    <source>
        <dbReference type="Proteomes" id="UP000249354"/>
    </source>
</evidence>
<keyword evidence="1" id="KW-0812">Transmembrane</keyword>
<feature type="transmembrane region" description="Helical" evidence="1">
    <location>
        <begin position="9"/>
        <end position="30"/>
    </location>
</feature>
<comment type="caution">
    <text evidence="2">The sequence shown here is derived from an EMBL/GenBank/DDBJ whole genome shotgun (WGS) entry which is preliminary data.</text>
</comment>
<dbReference type="PROSITE" id="PS51257">
    <property type="entry name" value="PROKAR_LIPOPROTEIN"/>
    <property type="match status" value="1"/>
</dbReference>
<keyword evidence="1" id="KW-0472">Membrane</keyword>
<dbReference type="AlphaFoldDB" id="A0A2W4VMA6"/>
<evidence type="ECO:0000313" key="2">
    <source>
        <dbReference type="EMBL" id="PZO13401.1"/>
    </source>
</evidence>
<accession>A0A2W4VMA6</accession>
<reference evidence="2 3" key="2">
    <citation type="submission" date="2018-06" db="EMBL/GenBank/DDBJ databases">
        <title>Metagenomic assembly of (sub)arctic Cyanobacteria and their associated microbiome from non-axenic cultures.</title>
        <authorList>
            <person name="Baurain D."/>
        </authorList>
    </citation>
    <scope>NUCLEOTIDE SEQUENCE [LARGE SCALE GENOMIC DNA]</scope>
    <source>
        <strain evidence="2">ULC129bin1</strain>
    </source>
</reference>
<organism evidence="2 3">
    <name type="scientific">Leptolyngbya foveolarum</name>
    <dbReference type="NCBI Taxonomy" id="47253"/>
    <lineage>
        <taxon>Bacteria</taxon>
        <taxon>Bacillati</taxon>
        <taxon>Cyanobacteriota</taxon>
        <taxon>Cyanophyceae</taxon>
        <taxon>Leptolyngbyales</taxon>
        <taxon>Leptolyngbyaceae</taxon>
        <taxon>Leptolyngbya group</taxon>
        <taxon>Leptolyngbya</taxon>
    </lineage>
</organism>
<keyword evidence="1" id="KW-1133">Transmembrane helix</keyword>
<dbReference type="Proteomes" id="UP000249354">
    <property type="component" value="Unassembled WGS sequence"/>
</dbReference>
<name>A0A2W4VMA6_9CYAN</name>
<reference evidence="3" key="1">
    <citation type="submission" date="2018-04" db="EMBL/GenBank/DDBJ databases">
        <authorList>
            <person name="Cornet L."/>
        </authorList>
    </citation>
    <scope>NUCLEOTIDE SEQUENCE [LARGE SCALE GENOMIC DNA]</scope>
</reference>
<protein>
    <submittedName>
        <fullName evidence="2">Uncharacterized protein</fullName>
    </submittedName>
</protein>
<evidence type="ECO:0000256" key="1">
    <source>
        <dbReference type="SAM" id="Phobius"/>
    </source>
</evidence>
<feature type="transmembrane region" description="Helical" evidence="1">
    <location>
        <begin position="95"/>
        <end position="116"/>
    </location>
</feature>
<sequence length="319" mass="35248">MNHRFLLRLLTNLSISILTLSCFGTVLWVVDEFLQWDILPEALSLLLRALLVAGGIIAFIMVVMNALLSLALLAESNASRAQLPDYTVSRQLKKRINRSILAVIVAIALIIGGLQITDQVRARVARQESLENFTQAQVELNQAAPEVLSLFTPPILEGLENNTLTEQGQLGNTSKLFQAIRTSFPESPYTTILVRSDQAPYKYELIEPSSIRSDGGKTVFVPELYTAFPEAQEVDAVEQLLAGKLPTLSTPLKGKFLDNTLPSTWGVLRRNGKTIAIVFLKSEASDYADPYGARPVSFPYDGYQALDFHHNGPDQLFSN</sequence>
<feature type="transmembrane region" description="Helical" evidence="1">
    <location>
        <begin position="50"/>
        <end position="74"/>
    </location>
</feature>